<accession>A0AAD2DZJ8</accession>
<proteinExistence type="predicted"/>
<protein>
    <submittedName>
        <fullName evidence="2">Uncharacterized protein</fullName>
    </submittedName>
</protein>
<evidence type="ECO:0000313" key="3">
    <source>
        <dbReference type="Proteomes" id="UP000834106"/>
    </source>
</evidence>
<dbReference type="EMBL" id="OU503048">
    <property type="protein sequence ID" value="CAI9773622.1"/>
    <property type="molecule type" value="Genomic_DNA"/>
</dbReference>
<evidence type="ECO:0000313" key="2">
    <source>
        <dbReference type="EMBL" id="CAI9773622.1"/>
    </source>
</evidence>
<dbReference type="AlphaFoldDB" id="A0AAD2DZJ8"/>
<dbReference type="PANTHER" id="PTHR47458">
    <property type="entry name" value="SMAD/FHA DOMAIN-CONTAINING PROTEIN"/>
    <property type="match status" value="1"/>
</dbReference>
<name>A0AAD2DZJ8_9LAMI</name>
<reference evidence="2" key="1">
    <citation type="submission" date="2023-05" db="EMBL/GenBank/DDBJ databases">
        <authorList>
            <person name="Huff M."/>
        </authorList>
    </citation>
    <scope>NUCLEOTIDE SEQUENCE</scope>
</reference>
<sequence length="164" mass="19069">MKRDLPDDGEQMKRRWREGQELIAKLKAISPTVEIEEAEPQREEVSAVVMEDTRKKMVSSDNKVRQLEAQIREEQRTFASNRKKVEELEHERKKLRNELEHEKAAREEAGAKVSALNLEHSAFGYIQDMPQSKIVCYAKIAVQLKKKTVCDVPLHCRWMTVSIP</sequence>
<gene>
    <name evidence="2" type="ORF">FPE_LOCUS21052</name>
</gene>
<dbReference type="Proteomes" id="UP000834106">
    <property type="component" value="Chromosome 13"/>
</dbReference>
<feature type="coiled-coil region" evidence="1">
    <location>
        <begin position="50"/>
        <end position="112"/>
    </location>
</feature>
<organism evidence="2 3">
    <name type="scientific">Fraxinus pennsylvanica</name>
    <dbReference type="NCBI Taxonomy" id="56036"/>
    <lineage>
        <taxon>Eukaryota</taxon>
        <taxon>Viridiplantae</taxon>
        <taxon>Streptophyta</taxon>
        <taxon>Embryophyta</taxon>
        <taxon>Tracheophyta</taxon>
        <taxon>Spermatophyta</taxon>
        <taxon>Magnoliopsida</taxon>
        <taxon>eudicotyledons</taxon>
        <taxon>Gunneridae</taxon>
        <taxon>Pentapetalae</taxon>
        <taxon>asterids</taxon>
        <taxon>lamiids</taxon>
        <taxon>Lamiales</taxon>
        <taxon>Oleaceae</taxon>
        <taxon>Oleeae</taxon>
        <taxon>Fraxinus</taxon>
    </lineage>
</organism>
<keyword evidence="1" id="KW-0175">Coiled coil</keyword>
<keyword evidence="3" id="KW-1185">Reference proteome</keyword>
<evidence type="ECO:0000256" key="1">
    <source>
        <dbReference type="SAM" id="Coils"/>
    </source>
</evidence>
<dbReference type="PANTHER" id="PTHR47458:SF1">
    <property type="entry name" value="SMAD_FHA DOMAIN-CONTAINING PROTEIN"/>
    <property type="match status" value="1"/>
</dbReference>